<dbReference type="Proteomes" id="UP001524944">
    <property type="component" value="Unassembled WGS sequence"/>
</dbReference>
<dbReference type="PANTHER" id="PTHR30353">
    <property type="entry name" value="INNER MEMBRANE PROTEIN DEDA-RELATED"/>
    <property type="match status" value="1"/>
</dbReference>
<protein>
    <submittedName>
        <fullName evidence="9">VTT domain-containing protein</fullName>
    </submittedName>
</protein>
<keyword evidence="5 7" id="KW-1133">Transmembrane helix</keyword>
<evidence type="ECO:0000259" key="8">
    <source>
        <dbReference type="Pfam" id="PF09335"/>
    </source>
</evidence>
<evidence type="ECO:0000256" key="2">
    <source>
        <dbReference type="ARBA" id="ARBA00010792"/>
    </source>
</evidence>
<name>A0ABT1Y6W6_9FIRM</name>
<feature type="transmembrane region" description="Helical" evidence="7">
    <location>
        <begin position="144"/>
        <end position="162"/>
    </location>
</feature>
<feature type="domain" description="VTT" evidence="8">
    <location>
        <begin position="5"/>
        <end position="130"/>
    </location>
</feature>
<gene>
    <name evidence="9" type="ORF">NVS47_14105</name>
</gene>
<feature type="transmembrane region" description="Helical" evidence="7">
    <location>
        <begin position="84"/>
        <end position="105"/>
    </location>
</feature>
<proteinExistence type="inferred from homology"/>
<comment type="subcellular location">
    <subcellularLocation>
        <location evidence="1 7">Cell membrane</location>
        <topology evidence="1 7">Multi-pass membrane protein</topology>
    </subcellularLocation>
</comment>
<keyword evidence="3 7" id="KW-1003">Cell membrane</keyword>
<evidence type="ECO:0000256" key="4">
    <source>
        <dbReference type="ARBA" id="ARBA00022692"/>
    </source>
</evidence>
<dbReference type="InterPro" id="IPR032818">
    <property type="entry name" value="DedA-like"/>
</dbReference>
<keyword evidence="4 7" id="KW-0812">Transmembrane</keyword>
<keyword evidence="10" id="KW-1185">Reference proteome</keyword>
<evidence type="ECO:0000313" key="10">
    <source>
        <dbReference type="Proteomes" id="UP001524944"/>
    </source>
</evidence>
<sequence length="171" mass="18739">MTPFLPGDLLVFTTGALAAAGSIKVLPIYLIFCVAAIAGDTLNYAIGHFFGYKVSAHENMRFIKREYLERTNKFFKKHGGKTIIIARFVPIIRTFAPFVAGVGIMPYGEFALFNVAGGISWVTIALFSGYFFGNLTFVKDNLSLVILGIIAVSLIPVVITLIKNELAINER</sequence>
<evidence type="ECO:0000256" key="7">
    <source>
        <dbReference type="RuleBase" id="RU367016"/>
    </source>
</evidence>
<dbReference type="EMBL" id="JANPWE010000009">
    <property type="protein sequence ID" value="MCR6546632.1"/>
    <property type="molecule type" value="Genomic_DNA"/>
</dbReference>
<comment type="similarity">
    <text evidence="2 7">Belongs to the DedA family.</text>
</comment>
<evidence type="ECO:0000256" key="5">
    <source>
        <dbReference type="ARBA" id="ARBA00022989"/>
    </source>
</evidence>
<dbReference type="PANTHER" id="PTHR30353:SF0">
    <property type="entry name" value="TRANSMEMBRANE PROTEIN"/>
    <property type="match status" value="1"/>
</dbReference>
<feature type="transmembrane region" description="Helical" evidence="7">
    <location>
        <begin position="111"/>
        <end position="132"/>
    </location>
</feature>
<evidence type="ECO:0000313" key="9">
    <source>
        <dbReference type="EMBL" id="MCR6546632.1"/>
    </source>
</evidence>
<evidence type="ECO:0000256" key="3">
    <source>
        <dbReference type="ARBA" id="ARBA00022475"/>
    </source>
</evidence>
<keyword evidence="6 7" id="KW-0472">Membrane</keyword>
<dbReference type="Pfam" id="PF09335">
    <property type="entry name" value="VTT_dom"/>
    <property type="match status" value="1"/>
</dbReference>
<evidence type="ECO:0000256" key="1">
    <source>
        <dbReference type="ARBA" id="ARBA00004651"/>
    </source>
</evidence>
<comment type="caution">
    <text evidence="9">The sequence shown here is derived from an EMBL/GenBank/DDBJ whole genome shotgun (WGS) entry which is preliminary data.</text>
</comment>
<evidence type="ECO:0000256" key="6">
    <source>
        <dbReference type="ARBA" id="ARBA00023136"/>
    </source>
</evidence>
<comment type="caution">
    <text evidence="7">Lacks conserved residue(s) required for the propagation of feature annotation.</text>
</comment>
<dbReference type="InterPro" id="IPR032816">
    <property type="entry name" value="VTT_dom"/>
</dbReference>
<organism evidence="9 10">
    <name type="scientific">Dehalobacterium formicoaceticum</name>
    <dbReference type="NCBI Taxonomy" id="51515"/>
    <lineage>
        <taxon>Bacteria</taxon>
        <taxon>Bacillati</taxon>
        <taxon>Bacillota</taxon>
        <taxon>Clostridia</taxon>
        <taxon>Eubacteriales</taxon>
        <taxon>Peptococcaceae</taxon>
        <taxon>Dehalobacterium</taxon>
    </lineage>
</organism>
<accession>A0ABT1Y6W6</accession>
<reference evidence="9 10" key="1">
    <citation type="submission" date="2022-08" db="EMBL/GenBank/DDBJ databases">
        <title>Proteogenomics of the novel Dehalobacterium formicoaceticum strain EZ94 highlights a key role of methyltransferases during anaerobic dichloromethane degradation.</title>
        <authorList>
            <person name="Wasmund K."/>
        </authorList>
    </citation>
    <scope>NUCLEOTIDE SEQUENCE [LARGE SCALE GENOMIC DNA]</scope>
    <source>
        <strain evidence="9 10">EZ94</strain>
    </source>
</reference>